<name>A0AAD7CKQ5_9AGAR</name>
<protein>
    <submittedName>
        <fullName evidence="1">Uncharacterized protein</fullName>
    </submittedName>
</protein>
<gene>
    <name evidence="1" type="ORF">FB45DRAFT_1050837</name>
</gene>
<dbReference type="AlphaFoldDB" id="A0AAD7CKQ5"/>
<sequence>MASSATSFSSLAAAAHTAVKTLPRHPYDFDVLPVLKMDVATLEFRTLSVSGRAALQARIFYALDHEFGPGTVDIDAVMLPLVDIIVAEFEAKYLEEEEENNKVSFLLPVLGKMNHGDPKRVGKWLGGSIGAVASALGKTIPRVSDIVMEDHPTPSPTTADAIFAKFVVKA</sequence>
<proteinExistence type="predicted"/>
<evidence type="ECO:0000313" key="2">
    <source>
        <dbReference type="Proteomes" id="UP001221142"/>
    </source>
</evidence>
<dbReference type="EMBL" id="JARKIF010000001">
    <property type="protein sequence ID" value="KAJ7651002.1"/>
    <property type="molecule type" value="Genomic_DNA"/>
</dbReference>
<keyword evidence="2" id="KW-1185">Reference proteome</keyword>
<organism evidence="1 2">
    <name type="scientific">Roridomyces roridus</name>
    <dbReference type="NCBI Taxonomy" id="1738132"/>
    <lineage>
        <taxon>Eukaryota</taxon>
        <taxon>Fungi</taxon>
        <taxon>Dikarya</taxon>
        <taxon>Basidiomycota</taxon>
        <taxon>Agaricomycotina</taxon>
        <taxon>Agaricomycetes</taxon>
        <taxon>Agaricomycetidae</taxon>
        <taxon>Agaricales</taxon>
        <taxon>Marasmiineae</taxon>
        <taxon>Mycenaceae</taxon>
        <taxon>Roridomyces</taxon>
    </lineage>
</organism>
<accession>A0AAD7CKQ5</accession>
<evidence type="ECO:0000313" key="1">
    <source>
        <dbReference type="EMBL" id="KAJ7651002.1"/>
    </source>
</evidence>
<comment type="caution">
    <text evidence="1">The sequence shown here is derived from an EMBL/GenBank/DDBJ whole genome shotgun (WGS) entry which is preliminary data.</text>
</comment>
<dbReference type="Proteomes" id="UP001221142">
    <property type="component" value="Unassembled WGS sequence"/>
</dbReference>
<reference evidence="1" key="1">
    <citation type="submission" date="2023-03" db="EMBL/GenBank/DDBJ databases">
        <title>Massive genome expansion in bonnet fungi (Mycena s.s.) driven by repeated elements and novel gene families across ecological guilds.</title>
        <authorList>
            <consortium name="Lawrence Berkeley National Laboratory"/>
            <person name="Harder C.B."/>
            <person name="Miyauchi S."/>
            <person name="Viragh M."/>
            <person name="Kuo A."/>
            <person name="Thoen E."/>
            <person name="Andreopoulos B."/>
            <person name="Lu D."/>
            <person name="Skrede I."/>
            <person name="Drula E."/>
            <person name="Henrissat B."/>
            <person name="Morin E."/>
            <person name="Kohler A."/>
            <person name="Barry K."/>
            <person name="LaButti K."/>
            <person name="Morin E."/>
            <person name="Salamov A."/>
            <person name="Lipzen A."/>
            <person name="Mereny Z."/>
            <person name="Hegedus B."/>
            <person name="Baldrian P."/>
            <person name="Stursova M."/>
            <person name="Weitz H."/>
            <person name="Taylor A."/>
            <person name="Grigoriev I.V."/>
            <person name="Nagy L.G."/>
            <person name="Martin F."/>
            <person name="Kauserud H."/>
        </authorList>
    </citation>
    <scope>NUCLEOTIDE SEQUENCE</scope>
    <source>
        <strain evidence="1">9284</strain>
    </source>
</reference>